<feature type="region of interest" description="Disordered" evidence="1">
    <location>
        <begin position="137"/>
        <end position="161"/>
    </location>
</feature>
<accession>A0A229SQT5</accession>
<evidence type="ECO:0000313" key="2">
    <source>
        <dbReference type="EMBL" id="OXM61120.1"/>
    </source>
</evidence>
<gene>
    <name evidence="2" type="ORF">CF165_39315</name>
</gene>
<dbReference type="Proteomes" id="UP000215199">
    <property type="component" value="Unassembled WGS sequence"/>
</dbReference>
<evidence type="ECO:0000256" key="1">
    <source>
        <dbReference type="SAM" id="MobiDB-lite"/>
    </source>
</evidence>
<name>A0A229SQT5_9PSEU</name>
<feature type="compositionally biased region" description="Low complexity" evidence="1">
    <location>
        <begin position="138"/>
        <end position="148"/>
    </location>
</feature>
<dbReference type="OrthoDB" id="3625704at2"/>
<keyword evidence="3" id="KW-1185">Reference proteome</keyword>
<dbReference type="AlphaFoldDB" id="A0A229SQT5"/>
<dbReference type="RefSeq" id="WP_093952680.1">
    <property type="nucleotide sequence ID" value="NZ_NMUL01000049.1"/>
</dbReference>
<reference evidence="3" key="1">
    <citation type="submission" date="2017-07" db="EMBL/GenBank/DDBJ databases">
        <title>Comparative genome mining reveals phylogenetic distribution patterns of secondary metabolites in Amycolatopsis.</title>
        <authorList>
            <person name="Adamek M."/>
            <person name="Alanjary M."/>
            <person name="Sales-Ortells H."/>
            <person name="Goodfellow M."/>
            <person name="Bull A.T."/>
            <person name="Kalinowski J."/>
            <person name="Ziemert N."/>
        </authorList>
    </citation>
    <scope>NUCLEOTIDE SEQUENCE [LARGE SCALE GENOMIC DNA]</scope>
    <source>
        <strain evidence="3">H5</strain>
    </source>
</reference>
<sequence length="246" mass="24747">MQQAATGVDLRHPVQALNTVLPATQQRPAPVTDAPAPAVLHTVPMHLLQHDPAPSAEVSGDLPEQNLNAPLGSELDATDLPVLPATVPLTATPDTVPDRATITPVDGPLPVLPLHGTVSTQPLNLDAGTRVTGLHTSTAPTGAVQPAAPVQPPATPASDRRADTPAAGLPLLGGLLPSTNGLLPTRSPALNGVSDVTQLVSLTGLTQLAGSTPLTHGGRYNTGAVAAPLTQHGPGTLESATTLLGK</sequence>
<protein>
    <submittedName>
        <fullName evidence="2">Uncharacterized protein</fullName>
    </submittedName>
</protein>
<comment type="caution">
    <text evidence="2">The sequence shown here is derived from an EMBL/GenBank/DDBJ whole genome shotgun (WGS) entry which is preliminary data.</text>
</comment>
<proteinExistence type="predicted"/>
<evidence type="ECO:0000313" key="3">
    <source>
        <dbReference type="Proteomes" id="UP000215199"/>
    </source>
</evidence>
<dbReference type="EMBL" id="NMUL01000049">
    <property type="protein sequence ID" value="OXM61120.1"/>
    <property type="molecule type" value="Genomic_DNA"/>
</dbReference>
<organism evidence="2 3">
    <name type="scientific">Amycolatopsis vastitatis</name>
    <dbReference type="NCBI Taxonomy" id="1905142"/>
    <lineage>
        <taxon>Bacteria</taxon>
        <taxon>Bacillati</taxon>
        <taxon>Actinomycetota</taxon>
        <taxon>Actinomycetes</taxon>
        <taxon>Pseudonocardiales</taxon>
        <taxon>Pseudonocardiaceae</taxon>
        <taxon>Amycolatopsis</taxon>
    </lineage>
</organism>